<organism evidence="2 3">
    <name type="scientific">Methylorubrum populi</name>
    <dbReference type="NCBI Taxonomy" id="223967"/>
    <lineage>
        <taxon>Bacteria</taxon>
        <taxon>Pseudomonadati</taxon>
        <taxon>Pseudomonadota</taxon>
        <taxon>Alphaproteobacteria</taxon>
        <taxon>Hyphomicrobiales</taxon>
        <taxon>Methylobacteriaceae</taxon>
        <taxon>Methylorubrum</taxon>
    </lineage>
</organism>
<feature type="compositionally biased region" description="Polar residues" evidence="1">
    <location>
        <begin position="1"/>
        <end position="12"/>
    </location>
</feature>
<dbReference type="AlphaFoldDB" id="A0A921JCR4"/>
<evidence type="ECO:0000256" key="1">
    <source>
        <dbReference type="SAM" id="MobiDB-lite"/>
    </source>
</evidence>
<accession>A0A921JCR4</accession>
<reference evidence="2" key="2">
    <citation type="submission" date="2021-09" db="EMBL/GenBank/DDBJ databases">
        <authorList>
            <person name="Gilroy R."/>
        </authorList>
    </citation>
    <scope>NUCLEOTIDE SEQUENCE</scope>
    <source>
        <strain evidence="2">316</strain>
    </source>
</reference>
<evidence type="ECO:0000313" key="2">
    <source>
        <dbReference type="EMBL" id="HJE22116.1"/>
    </source>
</evidence>
<reference evidence="2" key="1">
    <citation type="journal article" date="2021" name="PeerJ">
        <title>Extensive microbial diversity within the chicken gut microbiome revealed by metagenomics and culture.</title>
        <authorList>
            <person name="Gilroy R."/>
            <person name="Ravi A."/>
            <person name="Getino M."/>
            <person name="Pursley I."/>
            <person name="Horton D.L."/>
            <person name="Alikhan N.F."/>
            <person name="Baker D."/>
            <person name="Gharbi K."/>
            <person name="Hall N."/>
            <person name="Watson M."/>
            <person name="Adriaenssens E.M."/>
            <person name="Foster-Nyarko E."/>
            <person name="Jarju S."/>
            <person name="Secka A."/>
            <person name="Antonio M."/>
            <person name="Oren A."/>
            <person name="Chaudhuri R.R."/>
            <person name="La Ragione R."/>
            <person name="Hildebrand F."/>
            <person name="Pallen M.J."/>
        </authorList>
    </citation>
    <scope>NUCLEOTIDE SEQUENCE</scope>
    <source>
        <strain evidence="2">316</strain>
    </source>
</reference>
<gene>
    <name evidence="2" type="ORF">K8W01_00445</name>
</gene>
<dbReference type="Proteomes" id="UP000742631">
    <property type="component" value="Unassembled WGS sequence"/>
</dbReference>
<evidence type="ECO:0000313" key="3">
    <source>
        <dbReference type="Proteomes" id="UP000742631"/>
    </source>
</evidence>
<dbReference type="EMBL" id="DYYG01000001">
    <property type="protein sequence ID" value="HJE22116.1"/>
    <property type="molecule type" value="Genomic_DNA"/>
</dbReference>
<sequence>MSFSRPLTVTDLSSGEDRRFRRNRSRKSDHALKMREKRADAAKKEKVAAFFTREEHKALADALFRKGRTDPGAVSAYAALTNTIPTKRSGFVAVAPNAEHAAVLAKALRGPGINGFNYALVRLDEISGRAQPAGRPVDTHITTFLDVLGKLEAVENGGGEHATRAARAIAVLREATLYRGLIRTFVTHADAGDMADAIHAVGALRILVNEIDTIAGRAGFRPAA</sequence>
<feature type="compositionally biased region" description="Basic and acidic residues" evidence="1">
    <location>
        <begin position="26"/>
        <end position="37"/>
    </location>
</feature>
<proteinExistence type="predicted"/>
<comment type="caution">
    <text evidence="2">The sequence shown here is derived from an EMBL/GenBank/DDBJ whole genome shotgun (WGS) entry which is preliminary data.</text>
</comment>
<protein>
    <submittedName>
        <fullName evidence="2">Uncharacterized protein</fullName>
    </submittedName>
</protein>
<feature type="region of interest" description="Disordered" evidence="1">
    <location>
        <begin position="1"/>
        <end position="37"/>
    </location>
</feature>
<name>A0A921JCR4_9HYPH</name>